<name>A0ACA9SEW0_9GLOM</name>
<gene>
    <name evidence="1" type="ORF">RPERSI_LOCUS29884</name>
</gene>
<accession>A0ACA9SEW0</accession>
<sequence length="85" mass="9756">EIVKSMKQLEERIIDYRQGGLKEEVEVEQFVEQDCWDCLECCGQKEIKKDKGKTKGIISEPKVTSEQKGESSTQAQIEIPPKKEI</sequence>
<dbReference type="EMBL" id="CAJVQC010114302">
    <property type="protein sequence ID" value="CAG8836305.1"/>
    <property type="molecule type" value="Genomic_DNA"/>
</dbReference>
<organism evidence="1 2">
    <name type="scientific">Racocetra persica</name>
    <dbReference type="NCBI Taxonomy" id="160502"/>
    <lineage>
        <taxon>Eukaryota</taxon>
        <taxon>Fungi</taxon>
        <taxon>Fungi incertae sedis</taxon>
        <taxon>Mucoromycota</taxon>
        <taxon>Glomeromycotina</taxon>
        <taxon>Glomeromycetes</taxon>
        <taxon>Diversisporales</taxon>
        <taxon>Gigasporaceae</taxon>
        <taxon>Racocetra</taxon>
    </lineage>
</organism>
<reference evidence="1" key="1">
    <citation type="submission" date="2021-06" db="EMBL/GenBank/DDBJ databases">
        <authorList>
            <person name="Kallberg Y."/>
            <person name="Tangrot J."/>
            <person name="Rosling A."/>
        </authorList>
    </citation>
    <scope>NUCLEOTIDE SEQUENCE</scope>
    <source>
        <strain evidence="1">MA461A</strain>
    </source>
</reference>
<evidence type="ECO:0000313" key="2">
    <source>
        <dbReference type="Proteomes" id="UP000789920"/>
    </source>
</evidence>
<feature type="non-terminal residue" evidence="1">
    <location>
        <position position="1"/>
    </location>
</feature>
<comment type="caution">
    <text evidence="1">The sequence shown here is derived from an EMBL/GenBank/DDBJ whole genome shotgun (WGS) entry which is preliminary data.</text>
</comment>
<keyword evidence="2" id="KW-1185">Reference proteome</keyword>
<evidence type="ECO:0000313" key="1">
    <source>
        <dbReference type="EMBL" id="CAG8836305.1"/>
    </source>
</evidence>
<proteinExistence type="predicted"/>
<protein>
    <submittedName>
        <fullName evidence="1">33357_t:CDS:1</fullName>
    </submittedName>
</protein>
<dbReference type="Proteomes" id="UP000789920">
    <property type="component" value="Unassembled WGS sequence"/>
</dbReference>